<organism evidence="1 2">
    <name type="scientific">Arachis hypogaea</name>
    <name type="common">Peanut</name>
    <dbReference type="NCBI Taxonomy" id="3818"/>
    <lineage>
        <taxon>Eukaryota</taxon>
        <taxon>Viridiplantae</taxon>
        <taxon>Streptophyta</taxon>
        <taxon>Embryophyta</taxon>
        <taxon>Tracheophyta</taxon>
        <taxon>Spermatophyta</taxon>
        <taxon>Magnoliopsida</taxon>
        <taxon>eudicotyledons</taxon>
        <taxon>Gunneridae</taxon>
        <taxon>Pentapetalae</taxon>
        <taxon>rosids</taxon>
        <taxon>fabids</taxon>
        <taxon>Fabales</taxon>
        <taxon>Fabaceae</taxon>
        <taxon>Papilionoideae</taxon>
        <taxon>50 kb inversion clade</taxon>
        <taxon>dalbergioids sensu lato</taxon>
        <taxon>Dalbergieae</taxon>
        <taxon>Pterocarpus clade</taxon>
        <taxon>Arachis</taxon>
    </lineage>
</organism>
<keyword evidence="2" id="KW-1185">Reference proteome</keyword>
<sequence length="86" mass="10128">MKGVRYWHPIWVGDDERQIFEVQQKSTMVFVNLLKRQLTDLPYVYALAVIARRGDRPEIYVHPLLKIGTALATYQHNIQPVNSEKY</sequence>
<proteinExistence type="predicted"/>
<name>A0A445D7K9_ARAHY</name>
<gene>
    <name evidence="1" type="ORF">Ahy_A05g025112</name>
</gene>
<dbReference type="AlphaFoldDB" id="A0A445D7K9"/>
<evidence type="ECO:0000313" key="1">
    <source>
        <dbReference type="EMBL" id="RYR59262.1"/>
    </source>
</evidence>
<dbReference type="EMBL" id="SDMP01000005">
    <property type="protein sequence ID" value="RYR59262.1"/>
    <property type="molecule type" value="Genomic_DNA"/>
</dbReference>
<evidence type="ECO:0000313" key="2">
    <source>
        <dbReference type="Proteomes" id="UP000289738"/>
    </source>
</evidence>
<dbReference type="Proteomes" id="UP000289738">
    <property type="component" value="Chromosome A05"/>
</dbReference>
<accession>A0A445D7K9</accession>
<reference evidence="1 2" key="1">
    <citation type="submission" date="2019-01" db="EMBL/GenBank/DDBJ databases">
        <title>Sequencing of cultivated peanut Arachis hypogaea provides insights into genome evolution and oil improvement.</title>
        <authorList>
            <person name="Chen X."/>
        </authorList>
    </citation>
    <scope>NUCLEOTIDE SEQUENCE [LARGE SCALE GENOMIC DNA]</scope>
    <source>
        <strain evidence="2">cv. Fuhuasheng</strain>
        <tissue evidence="1">Leaves</tissue>
    </source>
</reference>
<comment type="caution">
    <text evidence="1">The sequence shown here is derived from an EMBL/GenBank/DDBJ whole genome shotgun (WGS) entry which is preliminary data.</text>
</comment>
<protein>
    <submittedName>
        <fullName evidence="1">Uncharacterized protein</fullName>
    </submittedName>
</protein>